<reference evidence="3 4" key="1">
    <citation type="submission" date="2018-04" db="EMBL/GenBank/DDBJ databases">
        <authorList>
            <person name="Zhang X."/>
            <person name="Yuan J."/>
            <person name="Li F."/>
            <person name="Xiang J."/>
        </authorList>
    </citation>
    <scope>NUCLEOTIDE SEQUENCE [LARGE SCALE GENOMIC DNA]</scope>
    <source>
        <tissue evidence="3">Muscle</tissue>
    </source>
</reference>
<dbReference type="Proteomes" id="UP000283509">
    <property type="component" value="Unassembled WGS sequence"/>
</dbReference>
<evidence type="ECO:0000313" key="4">
    <source>
        <dbReference type="Proteomes" id="UP000283509"/>
    </source>
</evidence>
<keyword evidence="2" id="KW-1133">Transmembrane helix</keyword>
<evidence type="ECO:0000256" key="2">
    <source>
        <dbReference type="SAM" id="Phobius"/>
    </source>
</evidence>
<dbReference type="Gene3D" id="3.20.80.10">
    <property type="entry name" value="Regulatory factor, effector binding domain"/>
    <property type="match status" value="2"/>
</dbReference>
<dbReference type="EMBL" id="QCYY01001732">
    <property type="protein sequence ID" value="ROT75806.1"/>
    <property type="molecule type" value="Genomic_DNA"/>
</dbReference>
<dbReference type="InterPro" id="IPR011256">
    <property type="entry name" value="Reg_factor_effector_dom_sf"/>
</dbReference>
<keyword evidence="2" id="KW-0472">Membrane</keyword>
<comment type="similarity">
    <text evidence="1">Belongs to the HEBP family.</text>
</comment>
<protein>
    <submittedName>
        <fullName evidence="3">Heme-binding protein 2</fullName>
    </submittedName>
</protein>
<dbReference type="Pfam" id="PF04832">
    <property type="entry name" value="SOUL"/>
    <property type="match status" value="2"/>
</dbReference>
<dbReference type="PANTHER" id="PTHR11220">
    <property type="entry name" value="HEME-BINDING PROTEIN-RELATED"/>
    <property type="match status" value="1"/>
</dbReference>
<accession>A0A423TH75</accession>
<sequence>MKPKGYQVKDTHFRNEILLKRTTKGISQSSFIPQRADITPRISRMRCFLVLTLFVAAASALPPSWVRSFLSRKQEEAKPSNGYEERTYPARKWGLLHGDTGDAEDEDDRDRAMFKRLYRYIRGNNDMQERLAMGAPVTTQVTMGEFSNAYEMCFYIGEDHQASPPAPNDQLVTIQDRPQITVFTRTVGGYMHDDEDWLTEAARLAQVVEAGGEAVSHDDMYWVGYDPPFKFWHRRNEVNDSVSGYLGAHVGLAIGSWRAGWRGKKVLGGGQTAAEEQETKMAGMRMATLVLATGMLATLFQPSLAGSLIGAFSNSLGPDEIIKYDVVQEGNGFEERKIPSLNWACVEQESGSSEADQMEVFFRLFGYLGGNNIQGVRMNMAAPVSIEYVKNGTDVVLSGCFLVERRHQQQPPEPTDSSIKIKERPEMNVLTRKFGGYATSDSVWLRETAALKAILTAAGKEVRSDLMYWNAYDAPFKFWNRRNEVWLLEAV</sequence>
<comment type="caution">
    <text evidence="3">The sequence shown here is derived from an EMBL/GenBank/DDBJ whole genome shotgun (WGS) entry which is preliminary data.</text>
</comment>
<evidence type="ECO:0000256" key="1">
    <source>
        <dbReference type="ARBA" id="ARBA00009817"/>
    </source>
</evidence>
<evidence type="ECO:0000313" key="3">
    <source>
        <dbReference type="EMBL" id="ROT75806.1"/>
    </source>
</evidence>
<name>A0A423TH75_PENVA</name>
<dbReference type="OrthoDB" id="6424451at2759"/>
<dbReference type="AlphaFoldDB" id="A0A423TH75"/>
<dbReference type="InterPro" id="IPR006917">
    <property type="entry name" value="SOUL_heme-bd"/>
</dbReference>
<dbReference type="FunFam" id="3.20.80.10:FF:000002">
    <property type="entry name" value="Heme-binding protein 2"/>
    <property type="match status" value="1"/>
</dbReference>
<dbReference type="PANTHER" id="PTHR11220:SF1">
    <property type="entry name" value="HEME-BINDING PROTEIN 2"/>
    <property type="match status" value="1"/>
</dbReference>
<organism evidence="3 4">
    <name type="scientific">Penaeus vannamei</name>
    <name type="common">Whiteleg shrimp</name>
    <name type="synonym">Litopenaeus vannamei</name>
    <dbReference type="NCBI Taxonomy" id="6689"/>
    <lineage>
        <taxon>Eukaryota</taxon>
        <taxon>Metazoa</taxon>
        <taxon>Ecdysozoa</taxon>
        <taxon>Arthropoda</taxon>
        <taxon>Crustacea</taxon>
        <taxon>Multicrustacea</taxon>
        <taxon>Malacostraca</taxon>
        <taxon>Eumalacostraca</taxon>
        <taxon>Eucarida</taxon>
        <taxon>Decapoda</taxon>
        <taxon>Dendrobranchiata</taxon>
        <taxon>Penaeoidea</taxon>
        <taxon>Penaeidae</taxon>
        <taxon>Penaeus</taxon>
    </lineage>
</organism>
<keyword evidence="4" id="KW-1185">Reference proteome</keyword>
<keyword evidence="2" id="KW-0812">Transmembrane</keyword>
<feature type="transmembrane region" description="Helical" evidence="2">
    <location>
        <begin position="47"/>
        <end position="66"/>
    </location>
</feature>
<gene>
    <name evidence="3" type="ORF">C7M84_005640</name>
</gene>
<proteinExistence type="inferred from homology"/>
<reference evidence="3 4" key="2">
    <citation type="submission" date="2019-01" db="EMBL/GenBank/DDBJ databases">
        <title>The decoding of complex shrimp genome reveals the adaptation for benthos swimmer, frequently molting mechanism and breeding impact on genome.</title>
        <authorList>
            <person name="Sun Y."/>
            <person name="Gao Y."/>
            <person name="Yu Y."/>
        </authorList>
    </citation>
    <scope>NUCLEOTIDE SEQUENCE [LARGE SCALE GENOMIC DNA]</scope>
    <source>
        <tissue evidence="3">Muscle</tissue>
    </source>
</reference>
<dbReference type="SUPFAM" id="SSF55136">
    <property type="entry name" value="Probable bacterial effector-binding domain"/>
    <property type="match status" value="2"/>
</dbReference>